<accession>A0A1G2ILY8</accession>
<name>A0A1G2ILY8_9BACT</name>
<dbReference type="PROSITE" id="PS50975">
    <property type="entry name" value="ATP_GRASP"/>
    <property type="match status" value="1"/>
</dbReference>
<evidence type="ECO:0000256" key="3">
    <source>
        <dbReference type="ARBA" id="ARBA00022840"/>
    </source>
</evidence>
<evidence type="ECO:0000256" key="2">
    <source>
        <dbReference type="ARBA" id="ARBA00022741"/>
    </source>
</evidence>
<keyword evidence="3 4" id="KW-0067">ATP-binding</keyword>
<dbReference type="GO" id="GO:0046872">
    <property type="term" value="F:metal ion binding"/>
    <property type="evidence" value="ECO:0007669"/>
    <property type="project" value="InterPro"/>
</dbReference>
<dbReference type="GO" id="GO:0005524">
    <property type="term" value="F:ATP binding"/>
    <property type="evidence" value="ECO:0007669"/>
    <property type="project" value="UniProtKB-UniRule"/>
</dbReference>
<protein>
    <recommendedName>
        <fullName evidence="5">ATP-grasp domain-containing protein</fullName>
    </recommendedName>
</protein>
<dbReference type="GO" id="GO:0016874">
    <property type="term" value="F:ligase activity"/>
    <property type="evidence" value="ECO:0007669"/>
    <property type="project" value="UniProtKB-KW"/>
</dbReference>
<dbReference type="PANTHER" id="PTHR43585:SF2">
    <property type="entry name" value="ATP-GRASP ENZYME FSQD"/>
    <property type="match status" value="1"/>
</dbReference>
<evidence type="ECO:0000256" key="1">
    <source>
        <dbReference type="ARBA" id="ARBA00022598"/>
    </source>
</evidence>
<dbReference type="Pfam" id="PF21360">
    <property type="entry name" value="PylC-like_N"/>
    <property type="match status" value="1"/>
</dbReference>
<dbReference type="InterPro" id="IPR048764">
    <property type="entry name" value="PylC_N"/>
</dbReference>
<gene>
    <name evidence="6" type="ORF">A3G45_03265</name>
</gene>
<feature type="domain" description="ATP-grasp" evidence="5">
    <location>
        <begin position="120"/>
        <end position="320"/>
    </location>
</feature>
<keyword evidence="1" id="KW-0436">Ligase</keyword>
<keyword evidence="2 4" id="KW-0547">Nucleotide-binding</keyword>
<dbReference type="Gene3D" id="3.30.1490.20">
    <property type="entry name" value="ATP-grasp fold, A domain"/>
    <property type="match status" value="1"/>
</dbReference>
<dbReference type="Pfam" id="PF15632">
    <property type="entry name" value="ATPgrasp_Ter"/>
    <property type="match status" value="1"/>
</dbReference>
<dbReference type="Proteomes" id="UP000178632">
    <property type="component" value="Unassembled WGS sequence"/>
</dbReference>
<dbReference type="Gene3D" id="3.30.470.20">
    <property type="entry name" value="ATP-grasp fold, B domain"/>
    <property type="match status" value="1"/>
</dbReference>
<dbReference type="InterPro" id="IPR052032">
    <property type="entry name" value="ATP-dep_AA_Ligase"/>
</dbReference>
<dbReference type="InterPro" id="IPR013815">
    <property type="entry name" value="ATP_grasp_subdomain_1"/>
</dbReference>
<dbReference type="Gene3D" id="3.40.50.20">
    <property type="match status" value="1"/>
</dbReference>
<dbReference type="EMBL" id="MHPE01000053">
    <property type="protein sequence ID" value="OGZ75258.1"/>
    <property type="molecule type" value="Genomic_DNA"/>
</dbReference>
<evidence type="ECO:0000256" key="4">
    <source>
        <dbReference type="PROSITE-ProRule" id="PRU00409"/>
    </source>
</evidence>
<dbReference type="PANTHER" id="PTHR43585">
    <property type="entry name" value="FUMIPYRROLE BIOSYNTHESIS PROTEIN C"/>
    <property type="match status" value="1"/>
</dbReference>
<dbReference type="AlphaFoldDB" id="A0A1G2ILY8"/>
<organism evidence="6 7">
    <name type="scientific">Candidatus Staskawiczbacteria bacterium RIFCSPLOWO2_12_FULL_37_15</name>
    <dbReference type="NCBI Taxonomy" id="1802218"/>
    <lineage>
        <taxon>Bacteria</taxon>
        <taxon>Candidatus Staskawicziibacteriota</taxon>
    </lineage>
</organism>
<evidence type="ECO:0000313" key="7">
    <source>
        <dbReference type="Proteomes" id="UP000178632"/>
    </source>
</evidence>
<reference evidence="6 7" key="1">
    <citation type="journal article" date="2016" name="Nat. Commun.">
        <title>Thousands of microbial genomes shed light on interconnected biogeochemical processes in an aquifer system.</title>
        <authorList>
            <person name="Anantharaman K."/>
            <person name="Brown C.T."/>
            <person name="Hug L.A."/>
            <person name="Sharon I."/>
            <person name="Castelle C.J."/>
            <person name="Probst A.J."/>
            <person name="Thomas B.C."/>
            <person name="Singh A."/>
            <person name="Wilkins M.J."/>
            <person name="Karaoz U."/>
            <person name="Brodie E.L."/>
            <person name="Williams K.H."/>
            <person name="Hubbard S.S."/>
            <person name="Banfield J.F."/>
        </authorList>
    </citation>
    <scope>NUCLEOTIDE SEQUENCE [LARGE SCALE GENOMIC DNA]</scope>
</reference>
<sequence length="353" mass="39457">MNKKIILVTSASGVGFPSFGRYLKGLGKEFRIIGTSSEKDGSGFTSIDKGYFVSQPDDKNYVSDLLAVCKKEKVKILIPCDPRELIAIASNKEKFEKIGALTLLSSLKSIQITDDKEKFFIFCKEKGVPVPNFIKIKSYNDFRRAVLKLGYPKKAVCFKPKISSGTRGFRVLSSKYNRLRNLLKDHPGTVVADFSEVCSILKTAKIFPEILVMEFLPGKEYSVDILASNGKAQIIIPRTRDKILLGASFLGQAVKEKEIIKCSEKIVEIFNLDTIVGIQFRKDERGIPRAIEVNPRIQGAALLSVAAGADLVGLAIKNALEQSWKNPKIKWGTKLVRYFDEIYQDENGKFFKI</sequence>
<comment type="caution">
    <text evidence="6">The sequence shown here is derived from an EMBL/GenBank/DDBJ whole genome shotgun (WGS) entry which is preliminary data.</text>
</comment>
<proteinExistence type="predicted"/>
<evidence type="ECO:0000313" key="6">
    <source>
        <dbReference type="EMBL" id="OGZ75258.1"/>
    </source>
</evidence>
<dbReference type="InterPro" id="IPR011761">
    <property type="entry name" value="ATP-grasp"/>
</dbReference>
<evidence type="ECO:0000259" key="5">
    <source>
        <dbReference type="PROSITE" id="PS50975"/>
    </source>
</evidence>
<dbReference type="SUPFAM" id="SSF56059">
    <property type="entry name" value="Glutathione synthetase ATP-binding domain-like"/>
    <property type="match status" value="1"/>
</dbReference>